<dbReference type="Proteomes" id="UP000263642">
    <property type="component" value="Unassembled WGS sequence"/>
</dbReference>
<evidence type="ECO:0000313" key="2">
    <source>
        <dbReference type="Proteomes" id="UP000263642"/>
    </source>
</evidence>
<dbReference type="Pfam" id="PF08907">
    <property type="entry name" value="DUF1853"/>
    <property type="match status" value="1"/>
</dbReference>
<name>A0A3D3R0N9_9PLAN</name>
<dbReference type="InterPro" id="IPR015003">
    <property type="entry name" value="DUF1853"/>
</dbReference>
<proteinExistence type="predicted"/>
<gene>
    <name evidence="1" type="ORF">DIT97_00720</name>
</gene>
<evidence type="ECO:0008006" key="3">
    <source>
        <dbReference type="Google" id="ProtNLM"/>
    </source>
</evidence>
<sequence length="294" mass="34546">MNQKKYDSIQHDLDKSQSLRDLHWAITSASLISHSSQDPGRWEPPDLSLVNEQELMDFLVPYSRFRVGQYFEGLILYWLERIRRLKIVAQNQQLFVGNQTIGEIDFLFEDEAGELTHWETAVKYYLHYPAENTTGSHFIGPNAKDNFEKKCRRLLEYQLPLSETHFPEVVRRVAFVKGIIFYNPHLPASTPLPERMSPAHLKGVWLYFSELDWLKTQYSDTVYLIREKPDWLSPAVRDSCIEKLLTFSELKRALDVHFQEGDRPLMISILKVVETDCREIKRLFVVAENWPEQS</sequence>
<dbReference type="AlphaFoldDB" id="A0A3D3R0N9"/>
<comment type="caution">
    <text evidence="1">The sequence shown here is derived from an EMBL/GenBank/DDBJ whole genome shotgun (WGS) entry which is preliminary data.</text>
</comment>
<organism evidence="1 2">
    <name type="scientific">Gimesia maris</name>
    <dbReference type="NCBI Taxonomy" id="122"/>
    <lineage>
        <taxon>Bacteria</taxon>
        <taxon>Pseudomonadati</taxon>
        <taxon>Planctomycetota</taxon>
        <taxon>Planctomycetia</taxon>
        <taxon>Planctomycetales</taxon>
        <taxon>Planctomycetaceae</taxon>
        <taxon>Gimesia</taxon>
    </lineage>
</organism>
<protein>
    <recommendedName>
        <fullName evidence="3">DUF1853 domain-containing protein</fullName>
    </recommendedName>
</protein>
<reference evidence="1 2" key="1">
    <citation type="journal article" date="2018" name="Nat. Biotechnol.">
        <title>A standardized bacterial taxonomy based on genome phylogeny substantially revises the tree of life.</title>
        <authorList>
            <person name="Parks D.H."/>
            <person name="Chuvochina M."/>
            <person name="Waite D.W."/>
            <person name="Rinke C."/>
            <person name="Skarshewski A."/>
            <person name="Chaumeil P.A."/>
            <person name="Hugenholtz P."/>
        </authorList>
    </citation>
    <scope>NUCLEOTIDE SEQUENCE [LARGE SCALE GENOMIC DNA]</scope>
    <source>
        <strain evidence="1">UBA9375</strain>
    </source>
</reference>
<accession>A0A3D3R0N9</accession>
<dbReference type="EMBL" id="DQAY01000008">
    <property type="protein sequence ID" value="HCO21652.1"/>
    <property type="molecule type" value="Genomic_DNA"/>
</dbReference>
<evidence type="ECO:0000313" key="1">
    <source>
        <dbReference type="EMBL" id="HCO21652.1"/>
    </source>
</evidence>